<sequence>MRFTVAFVSALFVAVGLAAPVAEANAGTGEVVERSIKCKRGWVVDDNCVKACSMASGNPAYCVPACMVEDNSC</sequence>
<protein>
    <submittedName>
        <fullName evidence="2">Uncharacterized protein</fullName>
    </submittedName>
</protein>
<evidence type="ECO:0000313" key="3">
    <source>
        <dbReference type="Proteomes" id="UP000266272"/>
    </source>
</evidence>
<organism evidence="2 3">
    <name type="scientific">Trichoderma arundinaceum</name>
    <dbReference type="NCBI Taxonomy" id="490622"/>
    <lineage>
        <taxon>Eukaryota</taxon>
        <taxon>Fungi</taxon>
        <taxon>Dikarya</taxon>
        <taxon>Ascomycota</taxon>
        <taxon>Pezizomycotina</taxon>
        <taxon>Sordariomycetes</taxon>
        <taxon>Hypocreomycetidae</taxon>
        <taxon>Hypocreales</taxon>
        <taxon>Hypocreaceae</taxon>
        <taxon>Trichoderma</taxon>
    </lineage>
</organism>
<comment type="caution">
    <text evidence="2">The sequence shown here is derived from an EMBL/GenBank/DDBJ whole genome shotgun (WGS) entry which is preliminary data.</text>
</comment>
<feature type="chain" id="PRO_5017344615" evidence="1">
    <location>
        <begin position="19"/>
        <end position="73"/>
    </location>
</feature>
<gene>
    <name evidence="2" type="ORF">TARUN_4099</name>
</gene>
<name>A0A395NQC2_TRIAR</name>
<dbReference type="EMBL" id="PXOA01000232">
    <property type="protein sequence ID" value="RFU78133.1"/>
    <property type="molecule type" value="Genomic_DNA"/>
</dbReference>
<dbReference type="AlphaFoldDB" id="A0A395NQC2"/>
<evidence type="ECO:0000256" key="1">
    <source>
        <dbReference type="SAM" id="SignalP"/>
    </source>
</evidence>
<keyword evidence="3" id="KW-1185">Reference proteome</keyword>
<reference evidence="2 3" key="1">
    <citation type="journal article" date="2018" name="PLoS Pathog.">
        <title>Evolution of structural diversity of trichothecenes, a family of toxins produced by plant pathogenic and entomopathogenic fungi.</title>
        <authorList>
            <person name="Proctor R.H."/>
            <person name="McCormick S.P."/>
            <person name="Kim H.S."/>
            <person name="Cardoza R.E."/>
            <person name="Stanley A.M."/>
            <person name="Lindo L."/>
            <person name="Kelly A."/>
            <person name="Brown D.W."/>
            <person name="Lee T."/>
            <person name="Vaughan M.M."/>
            <person name="Alexander N.J."/>
            <person name="Busman M."/>
            <person name="Gutierrez S."/>
        </authorList>
    </citation>
    <scope>NUCLEOTIDE SEQUENCE [LARGE SCALE GENOMIC DNA]</scope>
    <source>
        <strain evidence="2 3">IBT 40837</strain>
    </source>
</reference>
<proteinExistence type="predicted"/>
<dbReference type="Proteomes" id="UP000266272">
    <property type="component" value="Unassembled WGS sequence"/>
</dbReference>
<keyword evidence="1" id="KW-0732">Signal</keyword>
<evidence type="ECO:0000313" key="2">
    <source>
        <dbReference type="EMBL" id="RFU78133.1"/>
    </source>
</evidence>
<accession>A0A395NQC2</accession>
<feature type="signal peptide" evidence="1">
    <location>
        <begin position="1"/>
        <end position="18"/>
    </location>
</feature>